<evidence type="ECO:0000256" key="1">
    <source>
        <dbReference type="ARBA" id="ARBA00022448"/>
    </source>
</evidence>
<dbReference type="EMBL" id="AEDQ01000033">
    <property type="protein sequence ID" value="EFL43632.1"/>
    <property type="molecule type" value="Genomic_DNA"/>
</dbReference>
<dbReference type="PANTHER" id="PTHR42953:SF8">
    <property type="entry name" value="ZINT DOMAIN-CONTAINING PROTEIN"/>
    <property type="match status" value="1"/>
</dbReference>
<keyword evidence="1 3" id="KW-0813">Transport</keyword>
<reference evidence="4 5" key="1">
    <citation type="submission" date="2010-08" db="EMBL/GenBank/DDBJ databases">
        <authorList>
            <person name="Durkin A.S."/>
            <person name="Madupu R."/>
            <person name="Torralba M."/>
            <person name="Gillis M."/>
            <person name="Methe B."/>
            <person name="Sutton G."/>
            <person name="Nelson K.E."/>
        </authorList>
    </citation>
    <scope>NUCLEOTIDE SEQUENCE [LARGE SCALE GENOMIC DNA]</scope>
    <source>
        <strain evidence="4 5">PB189-T1-4</strain>
    </source>
</reference>
<evidence type="ECO:0000256" key="3">
    <source>
        <dbReference type="RuleBase" id="RU003512"/>
    </source>
</evidence>
<dbReference type="PRINTS" id="PR00691">
    <property type="entry name" value="ADHESINB"/>
</dbReference>
<proteinExistence type="inferred from homology"/>
<evidence type="ECO:0000313" key="5">
    <source>
        <dbReference type="Proteomes" id="UP000004431"/>
    </source>
</evidence>
<keyword evidence="2" id="KW-0732">Signal</keyword>
<evidence type="ECO:0000256" key="2">
    <source>
        <dbReference type="ARBA" id="ARBA00022729"/>
    </source>
</evidence>
<dbReference type="InterPro" id="IPR006129">
    <property type="entry name" value="AdhesinB"/>
</dbReference>
<keyword evidence="5" id="KW-1185">Reference proteome</keyword>
<protein>
    <submittedName>
        <fullName evidence="4">ABC transporter, substrate-binding protein</fullName>
    </submittedName>
</protein>
<accession>A0ABN0AYM9</accession>
<dbReference type="Pfam" id="PF01297">
    <property type="entry name" value="ZnuA"/>
    <property type="match status" value="1"/>
</dbReference>
<comment type="caution">
    <text evidence="4">The sequence shown here is derived from an EMBL/GenBank/DDBJ whole genome shotgun (WGS) entry which is preliminary data.</text>
</comment>
<sequence>MKTNSNVRKAQSCLNARRLSLHAAMQSLKHNTHWIFRALIACVLTGACVLAGCSAHPGSSAAQAGAKKTIYATFFPVADLARQIVGDHMTVETIIKGNQEPHDFELKAQDMAAMRNADLFMYNGAGMESFIDDLKHSIGDDSKFLDLSQGLTLLKTEHDEEPEEPEGDSAGNDEQLKELKAARKHAHNHEHELDGVNPHTWLSIRNAITELDTICKKVSQIDPEHADDYQKNYEAAVQRFKDLDAKFAETLSSVPKDRRYFIASHAAFNYLAKDYGLKQIAVTGISPEDEPTAEQLAKIADFVKQHKITTIFFEGKATPKVAETLARSTGAKTGTLYTMESLTDDEIQMGYLALMEKNLENLMESFK</sequence>
<dbReference type="InterPro" id="IPR006127">
    <property type="entry name" value="ZnuA-like"/>
</dbReference>
<gene>
    <name evidence="4" type="ORF">HMPREF9248_0732</name>
</gene>
<organism evidence="4 5">
    <name type="scientific">Fannyhessea vaginae PB189-T1-4</name>
    <dbReference type="NCBI Taxonomy" id="866774"/>
    <lineage>
        <taxon>Bacteria</taxon>
        <taxon>Bacillati</taxon>
        <taxon>Actinomycetota</taxon>
        <taxon>Coriobacteriia</taxon>
        <taxon>Coriobacteriales</taxon>
        <taxon>Atopobiaceae</taxon>
        <taxon>Fannyhessea</taxon>
    </lineage>
</organism>
<dbReference type="Gene3D" id="3.40.50.1980">
    <property type="entry name" value="Nitrogenase molybdenum iron protein domain"/>
    <property type="match status" value="2"/>
</dbReference>
<evidence type="ECO:0000313" key="4">
    <source>
        <dbReference type="EMBL" id="EFL43632.1"/>
    </source>
</evidence>
<dbReference type="RefSeq" id="WP_006304764.1">
    <property type="nucleotide sequence ID" value="NZ_AEDQ01000033.1"/>
</dbReference>
<dbReference type="PRINTS" id="PR00690">
    <property type="entry name" value="ADHESNFAMILY"/>
</dbReference>
<name>A0ABN0AYM9_9ACTN</name>
<dbReference type="InterPro" id="IPR050492">
    <property type="entry name" value="Bact_metal-bind_prot9"/>
</dbReference>
<dbReference type="Proteomes" id="UP000004431">
    <property type="component" value="Unassembled WGS sequence"/>
</dbReference>
<comment type="similarity">
    <text evidence="3">Belongs to the bacterial solute-binding protein 9 family.</text>
</comment>
<dbReference type="SUPFAM" id="SSF53807">
    <property type="entry name" value="Helical backbone' metal receptor"/>
    <property type="match status" value="1"/>
</dbReference>
<dbReference type="InterPro" id="IPR006128">
    <property type="entry name" value="Lipoprotein_PsaA-like"/>
</dbReference>
<dbReference type="PANTHER" id="PTHR42953">
    <property type="entry name" value="HIGH-AFFINITY ZINC UPTAKE SYSTEM PROTEIN ZNUA-RELATED"/>
    <property type="match status" value="1"/>
</dbReference>